<keyword evidence="9" id="KW-0812">Transmembrane</keyword>
<dbReference type="EC" id="2.7.13.3" evidence="2"/>
<dbReference type="Gene3D" id="3.30.565.10">
    <property type="entry name" value="Histidine kinase-like ATPase, C-terminal domain"/>
    <property type="match status" value="1"/>
</dbReference>
<dbReference type="GO" id="GO:0005524">
    <property type="term" value="F:ATP binding"/>
    <property type="evidence" value="ECO:0007669"/>
    <property type="project" value="UniProtKB-KW"/>
</dbReference>
<feature type="transmembrane region" description="Helical" evidence="9">
    <location>
        <begin position="179"/>
        <end position="201"/>
    </location>
</feature>
<organism evidence="13 14">
    <name type="scientific">Georgenia satyanarayanai</name>
    <dbReference type="NCBI Taxonomy" id="860221"/>
    <lineage>
        <taxon>Bacteria</taxon>
        <taxon>Bacillati</taxon>
        <taxon>Actinomycetota</taxon>
        <taxon>Actinomycetes</taxon>
        <taxon>Micrococcales</taxon>
        <taxon>Bogoriellaceae</taxon>
        <taxon>Georgenia</taxon>
    </lineage>
</organism>
<feature type="transmembrane region" description="Helical" evidence="9">
    <location>
        <begin position="33"/>
        <end position="53"/>
    </location>
</feature>
<dbReference type="InterPro" id="IPR036890">
    <property type="entry name" value="HATPase_C_sf"/>
</dbReference>
<evidence type="ECO:0000256" key="1">
    <source>
        <dbReference type="ARBA" id="ARBA00000085"/>
    </source>
</evidence>
<gene>
    <name evidence="13" type="ORF">SAMN05216184_10527</name>
</gene>
<evidence type="ECO:0000256" key="4">
    <source>
        <dbReference type="ARBA" id="ARBA00022679"/>
    </source>
</evidence>
<dbReference type="RefSeq" id="WP_110852233.1">
    <property type="nucleotide sequence ID" value="NZ_QKLZ01000005.1"/>
</dbReference>
<name>A0A2Y9AAY5_9MICO</name>
<proteinExistence type="predicted"/>
<dbReference type="InterPro" id="IPR011712">
    <property type="entry name" value="Sig_transdc_His_kin_sub3_dim/P"/>
</dbReference>
<dbReference type="GO" id="GO:0000155">
    <property type="term" value="F:phosphorelay sensor kinase activity"/>
    <property type="evidence" value="ECO:0007669"/>
    <property type="project" value="InterPro"/>
</dbReference>
<dbReference type="OrthoDB" id="5242012at2"/>
<keyword evidence="9" id="KW-1133">Transmembrane helix</keyword>
<dbReference type="GO" id="GO:0016020">
    <property type="term" value="C:membrane"/>
    <property type="evidence" value="ECO:0007669"/>
    <property type="project" value="InterPro"/>
</dbReference>
<feature type="domain" description="Putative sensor" evidence="12">
    <location>
        <begin position="33"/>
        <end position="209"/>
    </location>
</feature>
<dbReference type="GO" id="GO:0046983">
    <property type="term" value="F:protein dimerization activity"/>
    <property type="evidence" value="ECO:0007669"/>
    <property type="project" value="InterPro"/>
</dbReference>
<dbReference type="InterPro" id="IPR050482">
    <property type="entry name" value="Sensor_HK_TwoCompSys"/>
</dbReference>
<evidence type="ECO:0000259" key="11">
    <source>
        <dbReference type="Pfam" id="PF07730"/>
    </source>
</evidence>
<keyword evidence="8" id="KW-0902">Two-component regulatory system</keyword>
<evidence type="ECO:0000256" key="7">
    <source>
        <dbReference type="ARBA" id="ARBA00022840"/>
    </source>
</evidence>
<dbReference type="Pfam" id="PF13796">
    <property type="entry name" value="Sensor"/>
    <property type="match status" value="1"/>
</dbReference>
<sequence length="432" mass="45548">MTTAHETRPPASPPSPRPAVPALYRRAARESGYLLLSLPLAVAGFVLFVATISVGAPSLVAFLLGLVVLAVGLSGARALGDLERRRLAAVGHPLPPARPFVHPGGRLRWVVARLKHGQGWLDLLYQVLNFPIALVSFVLTLTWWLVGAASVLYPLWDWALPDDGTNLAELLGLAQPVEYAMYVAGGALMLLAAPWVVRALVWVHHGWARVTLGASGVTHLEEQVASLTRSRAAVVGAEAETLRRIERDLHDGPQQRLVRLSMDLEAAQRRLADGDEEATRTLLSESLEHVQGSLAELRTLSRGIAPPILVDRGLAAAVVSAAGQSPIPVETDIALTPGQRLAPARESAAYFVVTEALTNAAKHSAAARVAVRVGIDDDGVLRVVVADDGVGGAHPGKGHGLAGLRDRLAGVDGELHVESADGHGTVVSAAIP</sequence>
<feature type="transmembrane region" description="Helical" evidence="9">
    <location>
        <begin position="123"/>
        <end position="146"/>
    </location>
</feature>
<evidence type="ECO:0000313" key="13">
    <source>
        <dbReference type="EMBL" id="SSA41764.1"/>
    </source>
</evidence>
<dbReference type="EMBL" id="UETB01000005">
    <property type="protein sequence ID" value="SSA41764.1"/>
    <property type="molecule type" value="Genomic_DNA"/>
</dbReference>
<keyword evidence="7" id="KW-0067">ATP-binding</keyword>
<evidence type="ECO:0000313" key="14">
    <source>
        <dbReference type="Proteomes" id="UP000250222"/>
    </source>
</evidence>
<evidence type="ECO:0000256" key="5">
    <source>
        <dbReference type="ARBA" id="ARBA00022741"/>
    </source>
</evidence>
<evidence type="ECO:0000256" key="3">
    <source>
        <dbReference type="ARBA" id="ARBA00022553"/>
    </source>
</evidence>
<feature type="domain" description="Histidine kinase/HSP90-like ATPase" evidence="10">
    <location>
        <begin position="347"/>
        <end position="432"/>
    </location>
</feature>
<feature type="transmembrane region" description="Helical" evidence="9">
    <location>
        <begin position="59"/>
        <end position="79"/>
    </location>
</feature>
<dbReference type="Pfam" id="PF02518">
    <property type="entry name" value="HATPase_c"/>
    <property type="match status" value="1"/>
</dbReference>
<dbReference type="PANTHER" id="PTHR24421">
    <property type="entry name" value="NITRATE/NITRITE SENSOR PROTEIN NARX-RELATED"/>
    <property type="match status" value="1"/>
</dbReference>
<feature type="domain" description="Signal transduction histidine kinase subgroup 3 dimerisation and phosphoacceptor" evidence="11">
    <location>
        <begin position="243"/>
        <end position="307"/>
    </location>
</feature>
<reference evidence="13 14" key="1">
    <citation type="submission" date="2016-10" db="EMBL/GenBank/DDBJ databases">
        <authorList>
            <person name="Cai Z."/>
        </authorList>
    </citation>
    <scope>NUCLEOTIDE SEQUENCE [LARGE SCALE GENOMIC DNA]</scope>
    <source>
        <strain evidence="13 14">CGMCC 1.10826</strain>
    </source>
</reference>
<dbReference type="SUPFAM" id="SSF55874">
    <property type="entry name" value="ATPase domain of HSP90 chaperone/DNA topoisomerase II/histidine kinase"/>
    <property type="match status" value="1"/>
</dbReference>
<keyword evidence="4" id="KW-0808">Transferase</keyword>
<accession>A0A2Y9AAY5</accession>
<dbReference type="Pfam" id="PF07730">
    <property type="entry name" value="HisKA_3"/>
    <property type="match status" value="1"/>
</dbReference>
<keyword evidence="14" id="KW-1185">Reference proteome</keyword>
<evidence type="ECO:0000256" key="6">
    <source>
        <dbReference type="ARBA" id="ARBA00022777"/>
    </source>
</evidence>
<evidence type="ECO:0000256" key="8">
    <source>
        <dbReference type="ARBA" id="ARBA00023012"/>
    </source>
</evidence>
<dbReference type="Proteomes" id="UP000250222">
    <property type="component" value="Unassembled WGS sequence"/>
</dbReference>
<dbReference type="PANTHER" id="PTHR24421:SF10">
    <property type="entry name" value="NITRATE_NITRITE SENSOR PROTEIN NARQ"/>
    <property type="match status" value="1"/>
</dbReference>
<keyword evidence="5" id="KW-0547">Nucleotide-binding</keyword>
<evidence type="ECO:0000259" key="10">
    <source>
        <dbReference type="Pfam" id="PF02518"/>
    </source>
</evidence>
<keyword evidence="3" id="KW-0597">Phosphoprotein</keyword>
<evidence type="ECO:0000259" key="12">
    <source>
        <dbReference type="Pfam" id="PF13796"/>
    </source>
</evidence>
<dbReference type="InterPro" id="IPR003594">
    <property type="entry name" value="HATPase_dom"/>
</dbReference>
<keyword evidence="6 13" id="KW-0418">Kinase</keyword>
<dbReference type="AlphaFoldDB" id="A0A2Y9AAY5"/>
<evidence type="ECO:0000256" key="9">
    <source>
        <dbReference type="SAM" id="Phobius"/>
    </source>
</evidence>
<protein>
    <recommendedName>
        <fullName evidence="2">histidine kinase</fullName>
        <ecNumber evidence="2">2.7.13.3</ecNumber>
    </recommendedName>
</protein>
<keyword evidence="9" id="KW-0472">Membrane</keyword>
<dbReference type="CDD" id="cd16917">
    <property type="entry name" value="HATPase_UhpB-NarQ-NarX-like"/>
    <property type="match status" value="1"/>
</dbReference>
<evidence type="ECO:0000256" key="2">
    <source>
        <dbReference type="ARBA" id="ARBA00012438"/>
    </source>
</evidence>
<comment type="catalytic activity">
    <reaction evidence="1">
        <text>ATP + protein L-histidine = ADP + protein N-phospho-L-histidine.</text>
        <dbReference type="EC" id="2.7.13.3"/>
    </reaction>
</comment>
<dbReference type="Gene3D" id="1.20.5.1930">
    <property type="match status" value="1"/>
</dbReference>
<dbReference type="InterPro" id="IPR025828">
    <property type="entry name" value="Put_sensor_dom"/>
</dbReference>